<gene>
    <name evidence="1" type="ORF">CK203_067827</name>
</gene>
<dbReference type="AlphaFoldDB" id="A0A438BZI8"/>
<dbReference type="Proteomes" id="UP000288805">
    <property type="component" value="Unassembled WGS sequence"/>
</dbReference>
<name>A0A438BZI8_VITVI</name>
<evidence type="ECO:0000313" key="1">
    <source>
        <dbReference type="EMBL" id="RVW16374.1"/>
    </source>
</evidence>
<dbReference type="PANTHER" id="PTHR31280">
    <property type="entry name" value="PROTEIN UNC-13 HOMOLOG"/>
    <property type="match status" value="1"/>
</dbReference>
<dbReference type="PANTHER" id="PTHR31280:SF3">
    <property type="entry name" value="DNA TOPOISOMERASE 4 SUBUNIT B (DUF810)"/>
    <property type="match status" value="1"/>
</dbReference>
<comment type="caution">
    <text evidence="1">The sequence shown here is derived from an EMBL/GenBank/DDBJ whole genome shotgun (WGS) entry which is preliminary data.</text>
</comment>
<accession>A0A438BZI8</accession>
<organism evidence="1 2">
    <name type="scientific">Vitis vinifera</name>
    <name type="common">Grape</name>
    <dbReference type="NCBI Taxonomy" id="29760"/>
    <lineage>
        <taxon>Eukaryota</taxon>
        <taxon>Viridiplantae</taxon>
        <taxon>Streptophyta</taxon>
        <taxon>Embryophyta</taxon>
        <taxon>Tracheophyta</taxon>
        <taxon>Spermatophyta</taxon>
        <taxon>Magnoliopsida</taxon>
        <taxon>eudicotyledons</taxon>
        <taxon>Gunneridae</taxon>
        <taxon>Pentapetalae</taxon>
        <taxon>rosids</taxon>
        <taxon>Vitales</taxon>
        <taxon>Vitaceae</taxon>
        <taxon>Viteae</taxon>
        <taxon>Vitis</taxon>
    </lineage>
</organism>
<dbReference type="EMBL" id="QGNW01002589">
    <property type="protein sequence ID" value="RVW16374.1"/>
    <property type="molecule type" value="Genomic_DNA"/>
</dbReference>
<reference evidence="1 2" key="1">
    <citation type="journal article" date="2018" name="PLoS Genet.">
        <title>Population sequencing reveals clonal diversity and ancestral inbreeding in the grapevine cultivar Chardonnay.</title>
        <authorList>
            <person name="Roach M.J."/>
            <person name="Johnson D.L."/>
            <person name="Bohlmann J."/>
            <person name="van Vuuren H.J."/>
            <person name="Jones S.J."/>
            <person name="Pretorius I.S."/>
            <person name="Schmidt S.A."/>
            <person name="Borneman A.R."/>
        </authorList>
    </citation>
    <scope>NUCLEOTIDE SEQUENCE [LARGE SCALE GENOMIC DNA]</scope>
    <source>
        <strain evidence="2">cv. Chardonnay</strain>
        <tissue evidence="1">Leaf</tissue>
    </source>
</reference>
<proteinExistence type="predicted"/>
<dbReference type="InterPro" id="IPR008528">
    <property type="entry name" value="unc-13_homologue"/>
</dbReference>
<evidence type="ECO:0000313" key="2">
    <source>
        <dbReference type="Proteomes" id="UP000288805"/>
    </source>
</evidence>
<sequence length="202" mass="23352">MGQGLNWSCLEMRLAKKFRTCLALLLCCLLSGLATIFMQANILEEVLYFFVNLKTAERLTIKSSLAKIRNTKEWDFIMPPSERAEVLLAMKEVASKLASVPGQFGIHDETCYWTAGYHLNIRIYEKLLFGMFDVLDEGQLIEEADEILMLIKLTWSTLGINQRMHNVLYGWVLFQQNVHVGHCRLIQSWLHFTKFLLLSTMN</sequence>
<protein>
    <submittedName>
        <fullName evidence="1">Uncharacterized protein</fullName>
    </submittedName>
</protein>